<evidence type="ECO:0000313" key="2">
    <source>
        <dbReference type="Proteomes" id="UP000436088"/>
    </source>
</evidence>
<gene>
    <name evidence="1" type="ORF">F3Y22_tig00111238pilonHSYRG00297</name>
</gene>
<name>A0A6A2YUC6_HIBSY</name>
<protein>
    <submittedName>
        <fullName evidence="1">Uncharacterized protein</fullName>
    </submittedName>
</protein>
<dbReference type="PANTHER" id="PTHR47576:SF2">
    <property type="entry name" value="BRCT DOMAIN DNA REPAIR PROTEIN-RELATED"/>
    <property type="match status" value="1"/>
</dbReference>
<proteinExistence type="predicted"/>
<reference evidence="1" key="1">
    <citation type="submission" date="2019-09" db="EMBL/GenBank/DDBJ databases">
        <title>Draft genome information of white flower Hibiscus syriacus.</title>
        <authorList>
            <person name="Kim Y.-M."/>
        </authorList>
    </citation>
    <scope>NUCLEOTIDE SEQUENCE [LARGE SCALE GENOMIC DNA]</scope>
    <source>
        <strain evidence="1">YM2019G1</strain>
    </source>
</reference>
<dbReference type="EMBL" id="VEPZ02001279">
    <property type="protein sequence ID" value="KAE8682612.1"/>
    <property type="molecule type" value="Genomic_DNA"/>
</dbReference>
<accession>A0A6A2YUC6</accession>
<dbReference type="AlphaFoldDB" id="A0A6A2YUC6"/>
<organism evidence="1 2">
    <name type="scientific">Hibiscus syriacus</name>
    <name type="common">Rose of Sharon</name>
    <dbReference type="NCBI Taxonomy" id="106335"/>
    <lineage>
        <taxon>Eukaryota</taxon>
        <taxon>Viridiplantae</taxon>
        <taxon>Streptophyta</taxon>
        <taxon>Embryophyta</taxon>
        <taxon>Tracheophyta</taxon>
        <taxon>Spermatophyta</taxon>
        <taxon>Magnoliopsida</taxon>
        <taxon>eudicotyledons</taxon>
        <taxon>Gunneridae</taxon>
        <taxon>Pentapetalae</taxon>
        <taxon>rosids</taxon>
        <taxon>malvids</taxon>
        <taxon>Malvales</taxon>
        <taxon>Malvaceae</taxon>
        <taxon>Malvoideae</taxon>
        <taxon>Hibiscus</taxon>
    </lineage>
</organism>
<dbReference type="Proteomes" id="UP000436088">
    <property type="component" value="Unassembled WGS sequence"/>
</dbReference>
<comment type="caution">
    <text evidence="1">The sequence shown here is derived from an EMBL/GenBank/DDBJ whole genome shotgun (WGS) entry which is preliminary data.</text>
</comment>
<evidence type="ECO:0000313" key="1">
    <source>
        <dbReference type="EMBL" id="KAE8682612.1"/>
    </source>
</evidence>
<dbReference type="PANTHER" id="PTHR47576">
    <property type="entry name" value="BRCT DOMAIN DNA REPAIR PROTEIN-RELATED"/>
    <property type="match status" value="1"/>
</dbReference>
<keyword evidence="2" id="KW-1185">Reference proteome</keyword>
<sequence length="600" mass="67547">MSPAPTSLGSEPLTVRSPARFWSGYLRHAYLKVDSFWLIVLEARKQVVEATERLGGQYSTGLHPQCTHLVVQISFSICLLLNHLDFSLIRDLADWDKEKEISISIMAMADGYHVYCDDNKVSYCLCGCKCNYYVRLSESLYNVKGIGEHADELNRLAESTASEMFSGHTMYIDSDISVELRNKVLEEASKKGATVPLWVLKTSKDRNLQRLVHMSADLARQIGTVLENARNVIENNVANSMQSTRSIRRNALMREATDYLSSPKREDVSEHQSVFLDANGDGKDSEASFTNLTRSLTESEKNELIFKNKFLTILFPVDRFSEMGPSSRHISAIRALRVCRFWITYMPFIRKKTSVHEIAAAIHTDSRAPFFNTAKEKKGTKMFKLIKLNAYCSVPYNFSFLSPWQLLCMPNLGKKLKGILLSLSTLASFTGTVLSERSNEGRNTEWSWHVRPAQPPAPDATNASTTLFHFLPCKDTRIDYGDYELMVFLCVLFFAVVSKTLIPQLSQVHGFNISQLEAALAAVLYSQGPLQVDTVVQQLEVLLSTRTPSMVPVPTYVPAGVDLPPVLYSSALIVHASVYVWLQYMQSMKVYHPLLSSEIL</sequence>